<proteinExistence type="predicted"/>
<dbReference type="EMBL" id="OR343189">
    <property type="protein sequence ID" value="WNL50355.1"/>
    <property type="molecule type" value="Genomic_DNA"/>
</dbReference>
<organism evidence="1">
    <name type="scientific">Marseillevirus sp</name>
    <dbReference type="NCBI Taxonomy" id="2809551"/>
    <lineage>
        <taxon>Viruses</taxon>
        <taxon>Varidnaviria</taxon>
        <taxon>Bamfordvirae</taxon>
        <taxon>Nucleocytoviricota</taxon>
        <taxon>Megaviricetes</taxon>
        <taxon>Pimascovirales</taxon>
        <taxon>Pimascovirales incertae sedis</taxon>
        <taxon>Marseilleviridae</taxon>
        <taxon>Marseillevirus</taxon>
    </lineage>
</organism>
<name>A0AA96J3R1_9VIRU</name>
<reference evidence="1" key="1">
    <citation type="submission" date="2023-07" db="EMBL/GenBank/DDBJ databases">
        <authorList>
            <person name="Xia Y."/>
        </authorList>
    </citation>
    <scope>NUCLEOTIDE SEQUENCE</scope>
    <source>
        <strain evidence="1">E</strain>
    </source>
</reference>
<protein>
    <submittedName>
        <fullName evidence="1">Uncharacterized protein</fullName>
    </submittedName>
</protein>
<accession>A0AA96J3R1</accession>
<gene>
    <name evidence="1" type="ORF">MarDSR_316</name>
</gene>
<sequence length="232" mass="26913">MQKYLGKREALCFCLSVDERPDPENFCERKSSDCVEFYVLPDGTKHGLWRELRETTELRCTYNFGVLEGPYIFFDWTWGTIATGNFLKGKPHDVFVFKKGCSAVFEHGKISEHICRGSTCELMCSRIGPKARLEWKWESDTLVVTQTCTKRGEEEVQKTIRYSGLSFVEEIGDDEFSEDEEQTEQMPDCFLGVHLFPPFCGIPKILVVAKKYEYQGKTYESSRGWSIPYFLY</sequence>
<evidence type="ECO:0000313" key="1">
    <source>
        <dbReference type="EMBL" id="WNL50355.1"/>
    </source>
</evidence>